<evidence type="ECO:0000313" key="2">
    <source>
        <dbReference type="EMBL" id="KAJ5106658.1"/>
    </source>
</evidence>
<accession>A0A9W9FUL5</accession>
<protein>
    <submittedName>
        <fullName evidence="2">Uncharacterized protein</fullName>
    </submittedName>
</protein>
<proteinExistence type="predicted"/>
<evidence type="ECO:0000256" key="1">
    <source>
        <dbReference type="SAM" id="MobiDB-lite"/>
    </source>
</evidence>
<dbReference type="EMBL" id="JAPQKH010000003">
    <property type="protein sequence ID" value="KAJ5106658.1"/>
    <property type="molecule type" value="Genomic_DNA"/>
</dbReference>
<gene>
    <name evidence="2" type="ORF">N7456_003333</name>
</gene>
<reference evidence="2" key="2">
    <citation type="journal article" date="2023" name="IMA Fungus">
        <title>Comparative genomic study of the Penicillium genus elucidates a diverse pangenome and 15 lateral gene transfer events.</title>
        <authorList>
            <person name="Petersen C."/>
            <person name="Sorensen T."/>
            <person name="Nielsen M.R."/>
            <person name="Sondergaard T.E."/>
            <person name="Sorensen J.L."/>
            <person name="Fitzpatrick D.A."/>
            <person name="Frisvad J.C."/>
            <person name="Nielsen K.L."/>
        </authorList>
    </citation>
    <scope>NUCLEOTIDE SEQUENCE</scope>
    <source>
        <strain evidence="2">IBT 30069</strain>
    </source>
</reference>
<comment type="caution">
    <text evidence="2">The sequence shown here is derived from an EMBL/GenBank/DDBJ whole genome shotgun (WGS) entry which is preliminary data.</text>
</comment>
<keyword evidence="3" id="KW-1185">Reference proteome</keyword>
<dbReference type="Proteomes" id="UP001149165">
    <property type="component" value="Unassembled WGS sequence"/>
</dbReference>
<organism evidence="2 3">
    <name type="scientific">Penicillium angulare</name>
    <dbReference type="NCBI Taxonomy" id="116970"/>
    <lineage>
        <taxon>Eukaryota</taxon>
        <taxon>Fungi</taxon>
        <taxon>Dikarya</taxon>
        <taxon>Ascomycota</taxon>
        <taxon>Pezizomycotina</taxon>
        <taxon>Eurotiomycetes</taxon>
        <taxon>Eurotiomycetidae</taxon>
        <taxon>Eurotiales</taxon>
        <taxon>Aspergillaceae</taxon>
        <taxon>Penicillium</taxon>
    </lineage>
</organism>
<feature type="region of interest" description="Disordered" evidence="1">
    <location>
        <begin position="1"/>
        <end position="62"/>
    </location>
</feature>
<name>A0A9W9FUL5_9EURO</name>
<dbReference type="AlphaFoldDB" id="A0A9W9FUL5"/>
<feature type="compositionally biased region" description="Basic residues" evidence="1">
    <location>
        <begin position="48"/>
        <end position="57"/>
    </location>
</feature>
<reference evidence="2" key="1">
    <citation type="submission" date="2022-11" db="EMBL/GenBank/DDBJ databases">
        <authorList>
            <person name="Petersen C."/>
        </authorList>
    </citation>
    <scope>NUCLEOTIDE SEQUENCE</scope>
    <source>
        <strain evidence="2">IBT 30069</strain>
    </source>
</reference>
<sequence length="89" mass="10144">MSSSSRVQPAYKTPRGREKPTPQSIRDRIKSTSSSAQDRYLPKTPSSRLRRCPPKHKGAIEIPQGFNNTQHINIGYHLIDLAGQYPWTR</sequence>
<evidence type="ECO:0000313" key="3">
    <source>
        <dbReference type="Proteomes" id="UP001149165"/>
    </source>
</evidence>
<feature type="compositionally biased region" description="Basic and acidic residues" evidence="1">
    <location>
        <begin position="15"/>
        <end position="30"/>
    </location>
</feature>